<dbReference type="GO" id="GO:0016705">
    <property type="term" value="F:oxidoreductase activity, acting on paired donors, with incorporation or reduction of molecular oxygen"/>
    <property type="evidence" value="ECO:0007669"/>
    <property type="project" value="InterPro"/>
</dbReference>
<keyword evidence="5 7" id="KW-0408">Iron</keyword>
<reference evidence="8" key="2">
    <citation type="submission" date="2023-05" db="EMBL/GenBank/DDBJ databases">
        <authorList>
            <consortium name="Lawrence Berkeley National Laboratory"/>
            <person name="Steindorff A."/>
            <person name="Hensen N."/>
            <person name="Bonometti L."/>
            <person name="Westerberg I."/>
            <person name="Brannstrom I.O."/>
            <person name="Guillou S."/>
            <person name="Cros-Aarteil S."/>
            <person name="Calhoun S."/>
            <person name="Haridas S."/>
            <person name="Kuo A."/>
            <person name="Mondo S."/>
            <person name="Pangilinan J."/>
            <person name="Riley R."/>
            <person name="Labutti K."/>
            <person name="Andreopoulos B."/>
            <person name="Lipzen A."/>
            <person name="Chen C."/>
            <person name="Yanf M."/>
            <person name="Daum C."/>
            <person name="Ng V."/>
            <person name="Clum A."/>
            <person name="Ohm R."/>
            <person name="Martin F."/>
            <person name="Silar P."/>
            <person name="Natvig D."/>
            <person name="Lalanne C."/>
            <person name="Gautier V."/>
            <person name="Ament-Velasquez S.L."/>
            <person name="Kruys A."/>
            <person name="Hutchinson M.I."/>
            <person name="Powell A.J."/>
            <person name="Barry K."/>
            <person name="Miller A.N."/>
            <person name="Grigoriev I.V."/>
            <person name="Debuchy R."/>
            <person name="Gladieux P."/>
            <person name="Thoren M.H."/>
            <person name="Johannesson H."/>
        </authorList>
    </citation>
    <scope>NUCLEOTIDE SEQUENCE</scope>
    <source>
        <strain evidence="8">PSN293</strain>
    </source>
</reference>
<sequence>MVPKVGNPRWHSFQNSVVRMPIRHNNRLWEDYHLKEGDAALSGLHHGSGSLCIYRIHWETIVWTNAELVYVAGQAKKRINAVAGVFRESQQDMMARKYSRYPFAVILVLISRVFRPGKSLDSPPMLSDWIPHVSNTWLYMTAIDKFMAKTADALKDETIVGFHLGPKLAYFLRGTENIQALFRNTPAINVDALMLMGYECMMGMPPEDLDKFRNDKSGRASVPAPGLEHVPEKERYWAGIFELTHKYLGQVNYANVLAKTYQRFMSDWLVRAYDEQLKEQDAQHNGWAEMRLVPFMKDGMARAAMRSLMGERILEIVPDMLDTFWDFDKYMRVILFKPRPKWLFRKVYDTLEGFLAANQRFVEQASREFDWDSQDAREAEWEPIFGSPFIRETVRWLRQAEFSPRSQGGVMVSLNANAIPVTTWGLMELAQDSELRQAIREEVEQTYTIDPETGTRVIDGQKLVGLSRLQSVYTELMRMHVSMNVTREVVGPGVRLGGYEIAPGSLLQAPSEIPHYDESIWGTEEHPASEFWADRHVKRVESEEVDSKTGKRKQVLQFEMMGRPSDFYPYGGGLGICPGRYFAKQEIMLTLATFISQFDFEFVEWLRLDGTKSDRPARNDGKYAGAAGVPPDRDMKIRWRRIWPSC</sequence>
<dbReference type="PRINTS" id="PR00465">
    <property type="entry name" value="EP450IV"/>
</dbReference>
<dbReference type="PANTHER" id="PTHR24304">
    <property type="entry name" value="CYTOCHROME P450 FAMILY 7"/>
    <property type="match status" value="1"/>
</dbReference>
<evidence type="ECO:0000256" key="5">
    <source>
        <dbReference type="ARBA" id="ARBA00023004"/>
    </source>
</evidence>
<gene>
    <name evidence="8" type="ORF">QBC37DRAFT_475595</name>
</gene>
<dbReference type="GO" id="GO:0008395">
    <property type="term" value="F:steroid hydroxylase activity"/>
    <property type="evidence" value="ECO:0007669"/>
    <property type="project" value="TreeGrafter"/>
</dbReference>
<dbReference type="InterPro" id="IPR002403">
    <property type="entry name" value="Cyt_P450_E_grp-IV"/>
</dbReference>
<feature type="binding site" description="axial binding residue" evidence="7">
    <location>
        <position position="577"/>
    </location>
    <ligand>
        <name>heme</name>
        <dbReference type="ChEBI" id="CHEBI:30413"/>
    </ligand>
    <ligandPart>
        <name>Fe</name>
        <dbReference type="ChEBI" id="CHEBI:18248"/>
    </ligandPart>
</feature>
<dbReference type="SUPFAM" id="SSF48264">
    <property type="entry name" value="Cytochrome P450"/>
    <property type="match status" value="1"/>
</dbReference>
<dbReference type="EMBL" id="MU858209">
    <property type="protein sequence ID" value="KAK4209322.1"/>
    <property type="molecule type" value="Genomic_DNA"/>
</dbReference>
<evidence type="ECO:0000256" key="1">
    <source>
        <dbReference type="ARBA" id="ARBA00001971"/>
    </source>
</evidence>
<dbReference type="Proteomes" id="UP001301769">
    <property type="component" value="Unassembled WGS sequence"/>
</dbReference>
<keyword evidence="3 7" id="KW-0349">Heme</keyword>
<evidence type="ECO:0000256" key="7">
    <source>
        <dbReference type="PIRSR" id="PIRSR602403-1"/>
    </source>
</evidence>
<dbReference type="Gene3D" id="1.10.630.10">
    <property type="entry name" value="Cytochrome P450"/>
    <property type="match status" value="1"/>
</dbReference>
<keyword evidence="9" id="KW-1185">Reference proteome</keyword>
<proteinExistence type="inferred from homology"/>
<comment type="caution">
    <text evidence="8">The sequence shown here is derived from an EMBL/GenBank/DDBJ whole genome shotgun (WGS) entry which is preliminary data.</text>
</comment>
<evidence type="ECO:0000313" key="9">
    <source>
        <dbReference type="Proteomes" id="UP001301769"/>
    </source>
</evidence>
<keyword evidence="6" id="KW-0560">Oxidoreductase</keyword>
<evidence type="ECO:0000256" key="2">
    <source>
        <dbReference type="ARBA" id="ARBA00010617"/>
    </source>
</evidence>
<dbReference type="Pfam" id="PF00067">
    <property type="entry name" value="p450"/>
    <property type="match status" value="1"/>
</dbReference>
<dbReference type="PANTHER" id="PTHR24304:SF2">
    <property type="entry name" value="24-HYDROXYCHOLESTEROL 7-ALPHA-HYDROXYLASE"/>
    <property type="match status" value="1"/>
</dbReference>
<dbReference type="InterPro" id="IPR036396">
    <property type="entry name" value="Cyt_P450_sf"/>
</dbReference>
<evidence type="ECO:0000256" key="6">
    <source>
        <dbReference type="ARBA" id="ARBA00023033"/>
    </source>
</evidence>
<dbReference type="CDD" id="cd11040">
    <property type="entry name" value="CYP7_CYP8-like"/>
    <property type="match status" value="1"/>
</dbReference>
<keyword evidence="6" id="KW-0503">Monooxygenase</keyword>
<reference evidence="8" key="1">
    <citation type="journal article" date="2023" name="Mol. Phylogenet. Evol.">
        <title>Genome-scale phylogeny and comparative genomics of the fungal order Sordariales.</title>
        <authorList>
            <person name="Hensen N."/>
            <person name="Bonometti L."/>
            <person name="Westerberg I."/>
            <person name="Brannstrom I.O."/>
            <person name="Guillou S."/>
            <person name="Cros-Aarteil S."/>
            <person name="Calhoun S."/>
            <person name="Haridas S."/>
            <person name="Kuo A."/>
            <person name="Mondo S."/>
            <person name="Pangilinan J."/>
            <person name="Riley R."/>
            <person name="LaButti K."/>
            <person name="Andreopoulos B."/>
            <person name="Lipzen A."/>
            <person name="Chen C."/>
            <person name="Yan M."/>
            <person name="Daum C."/>
            <person name="Ng V."/>
            <person name="Clum A."/>
            <person name="Steindorff A."/>
            <person name="Ohm R.A."/>
            <person name="Martin F."/>
            <person name="Silar P."/>
            <person name="Natvig D.O."/>
            <person name="Lalanne C."/>
            <person name="Gautier V."/>
            <person name="Ament-Velasquez S.L."/>
            <person name="Kruys A."/>
            <person name="Hutchinson M.I."/>
            <person name="Powell A.J."/>
            <person name="Barry K."/>
            <person name="Miller A.N."/>
            <person name="Grigoriev I.V."/>
            <person name="Debuchy R."/>
            <person name="Gladieux P."/>
            <person name="Hiltunen Thoren M."/>
            <person name="Johannesson H."/>
        </authorList>
    </citation>
    <scope>NUCLEOTIDE SEQUENCE</scope>
    <source>
        <strain evidence="8">PSN293</strain>
    </source>
</reference>
<dbReference type="InterPro" id="IPR001128">
    <property type="entry name" value="Cyt_P450"/>
</dbReference>
<name>A0AAN6Y4N0_9PEZI</name>
<accession>A0AAN6Y4N0</accession>
<comment type="similarity">
    <text evidence="2">Belongs to the cytochrome P450 family.</text>
</comment>
<evidence type="ECO:0000256" key="4">
    <source>
        <dbReference type="ARBA" id="ARBA00022723"/>
    </source>
</evidence>
<comment type="cofactor">
    <cofactor evidence="1 7">
        <name>heme</name>
        <dbReference type="ChEBI" id="CHEBI:30413"/>
    </cofactor>
</comment>
<dbReference type="GO" id="GO:0005506">
    <property type="term" value="F:iron ion binding"/>
    <property type="evidence" value="ECO:0007669"/>
    <property type="project" value="InterPro"/>
</dbReference>
<protein>
    <submittedName>
        <fullName evidence="8">Cytochrome P450 family protein</fullName>
    </submittedName>
</protein>
<evidence type="ECO:0000256" key="3">
    <source>
        <dbReference type="ARBA" id="ARBA00022617"/>
    </source>
</evidence>
<dbReference type="AlphaFoldDB" id="A0AAN6Y4N0"/>
<keyword evidence="4 7" id="KW-0479">Metal-binding</keyword>
<organism evidence="8 9">
    <name type="scientific">Rhypophila decipiens</name>
    <dbReference type="NCBI Taxonomy" id="261697"/>
    <lineage>
        <taxon>Eukaryota</taxon>
        <taxon>Fungi</taxon>
        <taxon>Dikarya</taxon>
        <taxon>Ascomycota</taxon>
        <taxon>Pezizomycotina</taxon>
        <taxon>Sordariomycetes</taxon>
        <taxon>Sordariomycetidae</taxon>
        <taxon>Sordariales</taxon>
        <taxon>Naviculisporaceae</taxon>
        <taxon>Rhypophila</taxon>
    </lineage>
</organism>
<dbReference type="GO" id="GO:0020037">
    <property type="term" value="F:heme binding"/>
    <property type="evidence" value="ECO:0007669"/>
    <property type="project" value="InterPro"/>
</dbReference>
<dbReference type="InterPro" id="IPR050529">
    <property type="entry name" value="CYP450_sterol_14alpha_dmase"/>
</dbReference>
<evidence type="ECO:0000313" key="8">
    <source>
        <dbReference type="EMBL" id="KAK4209322.1"/>
    </source>
</evidence>